<dbReference type="RefSeq" id="WP_167267348.1">
    <property type="nucleotide sequence ID" value="NZ_JAASQJ010000001.1"/>
</dbReference>
<comment type="caution">
    <text evidence="2">The sequence shown here is derived from an EMBL/GenBank/DDBJ whole genome shotgun (WGS) entry which is preliminary data.</text>
</comment>
<dbReference type="PANTHER" id="PTHR34406">
    <property type="entry name" value="PROTEIN YCEI"/>
    <property type="match status" value="1"/>
</dbReference>
<dbReference type="Proteomes" id="UP001179181">
    <property type="component" value="Unassembled WGS sequence"/>
</dbReference>
<evidence type="ECO:0000313" key="3">
    <source>
        <dbReference type="Proteomes" id="UP001179181"/>
    </source>
</evidence>
<reference evidence="2 3" key="1">
    <citation type="submission" date="2020-03" db="EMBL/GenBank/DDBJ databases">
        <title>Genomic Encyclopedia of Type Strains, Phase IV (KMG-IV): sequencing the most valuable type-strain genomes for metagenomic binning, comparative biology and taxonomic classification.</title>
        <authorList>
            <person name="Goeker M."/>
        </authorList>
    </citation>
    <scope>NUCLEOTIDE SEQUENCE [LARGE SCALE GENOMIC DNA]</scope>
    <source>
        <strain evidence="2 3">DSM 102865</strain>
    </source>
</reference>
<protein>
    <submittedName>
        <fullName evidence="2">Polyisoprenoid-binding protein YceI</fullName>
    </submittedName>
</protein>
<dbReference type="SMART" id="SM00867">
    <property type="entry name" value="YceI"/>
    <property type="match status" value="1"/>
</dbReference>
<evidence type="ECO:0000313" key="2">
    <source>
        <dbReference type="EMBL" id="NIJ51609.1"/>
    </source>
</evidence>
<dbReference type="SUPFAM" id="SSF101874">
    <property type="entry name" value="YceI-like"/>
    <property type="match status" value="1"/>
</dbReference>
<dbReference type="Gene3D" id="2.40.128.110">
    <property type="entry name" value="Lipid/polyisoprenoid-binding, YceI-like"/>
    <property type="match status" value="1"/>
</dbReference>
<proteinExistence type="predicted"/>
<gene>
    <name evidence="2" type="ORF">FHS68_000765</name>
</gene>
<dbReference type="InterPro" id="IPR007372">
    <property type="entry name" value="Lipid/polyisoprenoid-bd_YceI"/>
</dbReference>
<dbReference type="PANTHER" id="PTHR34406:SF1">
    <property type="entry name" value="PROTEIN YCEI"/>
    <property type="match status" value="1"/>
</dbReference>
<sequence length="178" mass="19902">MRPIFNITLPLLFSLVTILTFAQTSNIVSGSTKFSVKFVMGTCEGTFDAPRGAANFDEKNISAASFDIKISAASFNTNSNARDKDLKSEKYFYVEKYPDIHFKSSKVEENSDGFQAIGTLTMRDVTKTVTLPFQAKKNADGTYQLSSTFDVNRLDYKIGEKNWKMKDIVTVKMQAIAK</sequence>
<dbReference type="Pfam" id="PF04264">
    <property type="entry name" value="YceI"/>
    <property type="match status" value="1"/>
</dbReference>
<organism evidence="2 3">
    <name type="scientific">Dyadobacter arcticus</name>
    <dbReference type="NCBI Taxonomy" id="1078754"/>
    <lineage>
        <taxon>Bacteria</taxon>
        <taxon>Pseudomonadati</taxon>
        <taxon>Bacteroidota</taxon>
        <taxon>Cytophagia</taxon>
        <taxon>Cytophagales</taxon>
        <taxon>Spirosomataceae</taxon>
        <taxon>Dyadobacter</taxon>
    </lineage>
</organism>
<accession>A0ABX0UHV9</accession>
<evidence type="ECO:0000259" key="1">
    <source>
        <dbReference type="SMART" id="SM00867"/>
    </source>
</evidence>
<name>A0ABX0UHV9_9BACT</name>
<dbReference type="EMBL" id="JAASQJ010000001">
    <property type="protein sequence ID" value="NIJ51609.1"/>
    <property type="molecule type" value="Genomic_DNA"/>
</dbReference>
<feature type="domain" description="Lipid/polyisoprenoid-binding YceI-like" evidence="1">
    <location>
        <begin position="24"/>
        <end position="178"/>
    </location>
</feature>
<keyword evidence="3" id="KW-1185">Reference proteome</keyword>
<dbReference type="InterPro" id="IPR036761">
    <property type="entry name" value="TTHA0802/YceI-like_sf"/>
</dbReference>